<dbReference type="FunFam" id="2.160.20.10:FF:000001">
    <property type="entry name" value="Pectinesterase"/>
    <property type="match status" value="1"/>
</dbReference>
<dbReference type="Proteomes" id="UP000825729">
    <property type="component" value="Unassembled WGS sequence"/>
</dbReference>
<keyword evidence="7" id="KW-1015">Disulfide bond</keyword>
<dbReference type="SUPFAM" id="SSF51126">
    <property type="entry name" value="Pectin lyase-like"/>
    <property type="match status" value="1"/>
</dbReference>
<evidence type="ECO:0000256" key="3">
    <source>
        <dbReference type="ARBA" id="ARBA00007786"/>
    </source>
</evidence>
<dbReference type="AlphaFoldDB" id="A0AAV7FE27"/>
<sequence length="571" mass="62825">MAGGYENEGGGKKKTIAIASVASLVLVAMVVAVAVGQNNIQNGSKASSGGGGGEIHASVKAVKAFCQPTDYKEACEHSLSKAAGNTTDPKELVKLAFEVTVTKAKQVLKNSTVLKEAQKDPMTKKALANCEELMGYSIDDLKTSLGQIGTFDLTTLDEVVDDVKMWLSASVTYQETCLDGFEGVNSEVGEKMRKLMKGVAQLTSNVLAIVTEISTVISELDLQSLLHRRRLLESSSVPDWVSDTGRRLLSTASFHPDVVVAKDGSGNFKTINDAVNTVPLKSKKPFIIYVKEGVYKEQVVIDKTMWNVVLIGDGPEKTRITGNLNFIDGTPTFKTATVAAIGDGFMAKNIGFENSAGPEKHQAVALRVQSEKSVFYNCRMDAYQDTLYFHTKRQFYRDCTISGTVDFMFGNAAVVFQNCVLLVRKPLDNQQNIITAQGRKDKREPTALIIQNATIVAEPDYVPFAKKLPTYLGRPWKEYSRTFFMQSDLGDFVHPDGWLPWEGDFALKTCFYAEYENRGPAAAQSERVKWRGIKTLSPERAKLFTVEKFIGGHHWIPRSGVPFTPSLYKSV</sequence>
<evidence type="ECO:0000256" key="8">
    <source>
        <dbReference type="ARBA" id="ARBA00023180"/>
    </source>
</evidence>
<dbReference type="GO" id="GO:0042545">
    <property type="term" value="P:cell wall modification"/>
    <property type="evidence" value="ECO:0007669"/>
    <property type="project" value="UniProtKB-UniRule"/>
</dbReference>
<keyword evidence="6 11" id="KW-0063">Aspartyl esterase</keyword>
<evidence type="ECO:0000259" key="13">
    <source>
        <dbReference type="SMART" id="SM00856"/>
    </source>
</evidence>
<protein>
    <recommendedName>
        <fullName evidence="4 11">Pectinesterase</fullName>
        <ecNumber evidence="4 11">3.1.1.11</ecNumber>
    </recommendedName>
</protein>
<evidence type="ECO:0000256" key="2">
    <source>
        <dbReference type="ARBA" id="ARBA00006027"/>
    </source>
</evidence>
<keyword evidence="11" id="KW-0964">Secreted</keyword>
<dbReference type="Gene3D" id="2.160.20.10">
    <property type="entry name" value="Single-stranded right-handed beta-helix, Pectin lyase-like"/>
    <property type="match status" value="1"/>
</dbReference>
<organism evidence="14 15">
    <name type="scientific">Aristolochia fimbriata</name>
    <name type="common">White veined hardy Dutchman's pipe vine</name>
    <dbReference type="NCBI Taxonomy" id="158543"/>
    <lineage>
        <taxon>Eukaryota</taxon>
        <taxon>Viridiplantae</taxon>
        <taxon>Streptophyta</taxon>
        <taxon>Embryophyta</taxon>
        <taxon>Tracheophyta</taxon>
        <taxon>Spermatophyta</taxon>
        <taxon>Magnoliopsida</taxon>
        <taxon>Magnoliidae</taxon>
        <taxon>Piperales</taxon>
        <taxon>Aristolochiaceae</taxon>
        <taxon>Aristolochia</taxon>
    </lineage>
</organism>
<evidence type="ECO:0000256" key="1">
    <source>
        <dbReference type="ARBA" id="ARBA00005184"/>
    </source>
</evidence>
<comment type="function">
    <text evidence="10 11">Acts in the modification of cell walls via demethylesterification of cell wall pectin.</text>
</comment>
<evidence type="ECO:0000256" key="5">
    <source>
        <dbReference type="ARBA" id="ARBA00022801"/>
    </source>
</evidence>
<dbReference type="SUPFAM" id="SSF101148">
    <property type="entry name" value="Plant invertase/pectin methylesterase inhibitor"/>
    <property type="match status" value="1"/>
</dbReference>
<comment type="caution">
    <text evidence="14">The sequence shown here is derived from an EMBL/GenBank/DDBJ whole genome shotgun (WGS) entry which is preliminary data.</text>
</comment>
<name>A0AAV7FE27_ARIFI</name>
<evidence type="ECO:0000313" key="15">
    <source>
        <dbReference type="Proteomes" id="UP000825729"/>
    </source>
</evidence>
<comment type="similarity">
    <text evidence="3">In the C-terminal section; belongs to the pectinesterase family.</text>
</comment>
<comment type="similarity">
    <text evidence="2">In the N-terminal section; belongs to the PMEI family.</text>
</comment>
<dbReference type="InterPro" id="IPR012334">
    <property type="entry name" value="Pectin_lyas_fold"/>
</dbReference>
<keyword evidence="15" id="KW-1185">Reference proteome</keyword>
<dbReference type="Pfam" id="PF04043">
    <property type="entry name" value="PMEI"/>
    <property type="match status" value="1"/>
</dbReference>
<dbReference type="GO" id="GO:0030599">
    <property type="term" value="F:pectinesterase activity"/>
    <property type="evidence" value="ECO:0007669"/>
    <property type="project" value="UniProtKB-UniRule"/>
</dbReference>
<evidence type="ECO:0000313" key="14">
    <source>
        <dbReference type="EMBL" id="KAG9459455.1"/>
    </source>
</evidence>
<evidence type="ECO:0000256" key="6">
    <source>
        <dbReference type="ARBA" id="ARBA00023085"/>
    </source>
</evidence>
<dbReference type="InterPro" id="IPR035513">
    <property type="entry name" value="Invertase/methylesterase_inhib"/>
</dbReference>
<keyword evidence="11" id="KW-0134">Cell wall</keyword>
<dbReference type="InterPro" id="IPR000070">
    <property type="entry name" value="Pectinesterase_cat"/>
</dbReference>
<dbReference type="GO" id="GO:0004857">
    <property type="term" value="F:enzyme inhibitor activity"/>
    <property type="evidence" value="ECO:0007669"/>
    <property type="project" value="InterPro"/>
</dbReference>
<evidence type="ECO:0000256" key="9">
    <source>
        <dbReference type="ARBA" id="ARBA00047928"/>
    </source>
</evidence>
<dbReference type="InterPro" id="IPR011050">
    <property type="entry name" value="Pectin_lyase_fold/virulence"/>
</dbReference>
<dbReference type="SMART" id="SM00856">
    <property type="entry name" value="PMEI"/>
    <property type="match status" value="1"/>
</dbReference>
<dbReference type="InterPro" id="IPR018040">
    <property type="entry name" value="Pectinesterase_Tyr_AS"/>
</dbReference>
<dbReference type="PROSITE" id="PS00800">
    <property type="entry name" value="PECTINESTERASE_1"/>
    <property type="match status" value="1"/>
</dbReference>
<dbReference type="FunFam" id="1.20.140.40:FF:000001">
    <property type="entry name" value="Pectinesterase"/>
    <property type="match status" value="1"/>
</dbReference>
<keyword evidence="12" id="KW-1133">Transmembrane helix</keyword>
<evidence type="ECO:0000256" key="10">
    <source>
        <dbReference type="ARBA" id="ARBA00057335"/>
    </source>
</evidence>
<keyword evidence="12" id="KW-0472">Membrane</keyword>
<dbReference type="Pfam" id="PF01095">
    <property type="entry name" value="Pectinesterase"/>
    <property type="match status" value="1"/>
</dbReference>
<dbReference type="PANTHER" id="PTHR31707">
    <property type="entry name" value="PECTINESTERASE"/>
    <property type="match status" value="1"/>
</dbReference>
<keyword evidence="11" id="KW-0961">Cell wall biogenesis/degradation</keyword>
<dbReference type="EMBL" id="JAINDJ010000002">
    <property type="protein sequence ID" value="KAG9459455.1"/>
    <property type="molecule type" value="Genomic_DNA"/>
</dbReference>
<gene>
    <name evidence="14" type="ORF">H6P81_003963</name>
</gene>
<accession>A0AAV7FE27</accession>
<comment type="catalytic activity">
    <reaction evidence="9 11">
        <text>[(1-&gt;4)-alpha-D-galacturonosyl methyl ester](n) + n H2O = [(1-&gt;4)-alpha-D-galacturonosyl](n) + n methanol + n H(+)</text>
        <dbReference type="Rhea" id="RHEA:22380"/>
        <dbReference type="Rhea" id="RHEA-COMP:14570"/>
        <dbReference type="Rhea" id="RHEA-COMP:14573"/>
        <dbReference type="ChEBI" id="CHEBI:15377"/>
        <dbReference type="ChEBI" id="CHEBI:15378"/>
        <dbReference type="ChEBI" id="CHEBI:17790"/>
        <dbReference type="ChEBI" id="CHEBI:140522"/>
        <dbReference type="ChEBI" id="CHEBI:140523"/>
        <dbReference type="EC" id="3.1.1.11"/>
    </reaction>
</comment>
<dbReference type="CDD" id="cd15798">
    <property type="entry name" value="PMEI-like_3"/>
    <property type="match status" value="1"/>
</dbReference>
<evidence type="ECO:0000256" key="11">
    <source>
        <dbReference type="RuleBase" id="RU000589"/>
    </source>
</evidence>
<feature type="transmembrane region" description="Helical" evidence="12">
    <location>
        <begin position="16"/>
        <end position="35"/>
    </location>
</feature>
<proteinExistence type="inferred from homology"/>
<dbReference type="GO" id="GO:0045490">
    <property type="term" value="P:pectin catabolic process"/>
    <property type="evidence" value="ECO:0007669"/>
    <property type="project" value="UniProtKB-UniRule"/>
</dbReference>
<dbReference type="Gene3D" id="1.20.140.40">
    <property type="entry name" value="Invertase/pectin methylesterase inhibitor family protein"/>
    <property type="match status" value="1"/>
</dbReference>
<keyword evidence="5 11" id="KW-0378">Hydrolase</keyword>
<evidence type="ECO:0000256" key="12">
    <source>
        <dbReference type="SAM" id="Phobius"/>
    </source>
</evidence>
<feature type="domain" description="Pectinesterase inhibitor" evidence="13">
    <location>
        <begin position="57"/>
        <end position="209"/>
    </location>
</feature>
<comment type="pathway">
    <text evidence="1 11">Glycan metabolism; pectin degradation; 2-dehydro-3-deoxy-D-gluconate from pectin: step 1/5.</text>
</comment>
<dbReference type="InterPro" id="IPR006501">
    <property type="entry name" value="Pectinesterase_inhib_dom"/>
</dbReference>
<dbReference type="EC" id="3.1.1.11" evidence="4 11"/>
<evidence type="ECO:0000256" key="4">
    <source>
        <dbReference type="ARBA" id="ARBA00013229"/>
    </source>
</evidence>
<keyword evidence="12" id="KW-0812">Transmembrane</keyword>
<reference evidence="14 15" key="1">
    <citation type="submission" date="2021-07" db="EMBL/GenBank/DDBJ databases">
        <title>The Aristolochia fimbriata genome: insights into angiosperm evolution, floral development and chemical biosynthesis.</title>
        <authorList>
            <person name="Jiao Y."/>
        </authorList>
    </citation>
    <scope>NUCLEOTIDE SEQUENCE [LARGE SCALE GENOMIC DNA]</scope>
    <source>
        <strain evidence="14">IBCAS-2021</strain>
        <tissue evidence="14">Leaf</tissue>
    </source>
</reference>
<evidence type="ECO:0000256" key="7">
    <source>
        <dbReference type="ARBA" id="ARBA00023157"/>
    </source>
</evidence>
<keyword evidence="8" id="KW-0325">Glycoprotein</keyword>
<dbReference type="NCBIfam" id="TIGR01614">
    <property type="entry name" value="PME_inhib"/>
    <property type="match status" value="1"/>
</dbReference>
<comment type="subcellular location">
    <subcellularLocation>
        <location evidence="11">Secreted</location>
        <location evidence="11">Cell wall</location>
    </subcellularLocation>
</comment>